<sequence length="156" mass="15964">MSMPPPVPQENQSVGKGTAIFSYTCVGLTGVALVAVVVFYCNRHVRRRAPVVAPPGAGGAAGREDDVLRGVADVAAKIPEFAYAGVGEARRRRRVLGVPRRGAGRRGGAAAAGVQAPVPRGVHRHVAGLARHVPALPDGGRAAAGGRRRPTCAGGR</sequence>
<dbReference type="AlphaFoldDB" id="B9FTM7"/>
<keyword evidence="2" id="KW-0472">Membrane</keyword>
<gene>
    <name evidence="3" type="ORF">OsJ_21601</name>
</gene>
<feature type="region of interest" description="Disordered" evidence="1">
    <location>
        <begin position="137"/>
        <end position="156"/>
    </location>
</feature>
<evidence type="ECO:0000313" key="3">
    <source>
        <dbReference type="EMBL" id="EEE65838.1"/>
    </source>
</evidence>
<reference evidence="3" key="1">
    <citation type="journal article" date="2005" name="PLoS Biol.">
        <title>The genomes of Oryza sativa: a history of duplications.</title>
        <authorList>
            <person name="Yu J."/>
            <person name="Wang J."/>
            <person name="Lin W."/>
            <person name="Li S."/>
            <person name="Li H."/>
            <person name="Zhou J."/>
            <person name="Ni P."/>
            <person name="Dong W."/>
            <person name="Hu S."/>
            <person name="Zeng C."/>
            <person name="Zhang J."/>
            <person name="Zhang Y."/>
            <person name="Li R."/>
            <person name="Xu Z."/>
            <person name="Li S."/>
            <person name="Li X."/>
            <person name="Zheng H."/>
            <person name="Cong L."/>
            <person name="Lin L."/>
            <person name="Yin J."/>
            <person name="Geng J."/>
            <person name="Li G."/>
            <person name="Shi J."/>
            <person name="Liu J."/>
            <person name="Lv H."/>
            <person name="Li J."/>
            <person name="Wang J."/>
            <person name="Deng Y."/>
            <person name="Ran L."/>
            <person name="Shi X."/>
            <person name="Wang X."/>
            <person name="Wu Q."/>
            <person name="Li C."/>
            <person name="Ren X."/>
            <person name="Wang J."/>
            <person name="Wang X."/>
            <person name="Li D."/>
            <person name="Liu D."/>
            <person name="Zhang X."/>
            <person name="Ji Z."/>
            <person name="Zhao W."/>
            <person name="Sun Y."/>
            <person name="Zhang Z."/>
            <person name="Bao J."/>
            <person name="Han Y."/>
            <person name="Dong L."/>
            <person name="Ji J."/>
            <person name="Chen P."/>
            <person name="Wu S."/>
            <person name="Liu J."/>
            <person name="Xiao Y."/>
            <person name="Bu D."/>
            <person name="Tan J."/>
            <person name="Yang L."/>
            <person name="Ye C."/>
            <person name="Zhang J."/>
            <person name="Xu J."/>
            <person name="Zhou Y."/>
            <person name="Yu Y."/>
            <person name="Zhang B."/>
            <person name="Zhuang S."/>
            <person name="Wei H."/>
            <person name="Liu B."/>
            <person name="Lei M."/>
            <person name="Yu H."/>
            <person name="Li Y."/>
            <person name="Xu H."/>
            <person name="Wei S."/>
            <person name="He X."/>
            <person name="Fang L."/>
            <person name="Zhang Z."/>
            <person name="Zhang Y."/>
            <person name="Huang X."/>
            <person name="Su Z."/>
            <person name="Tong W."/>
            <person name="Li J."/>
            <person name="Tong Z."/>
            <person name="Li S."/>
            <person name="Ye J."/>
            <person name="Wang L."/>
            <person name="Fang L."/>
            <person name="Lei T."/>
            <person name="Chen C."/>
            <person name="Chen H."/>
            <person name="Xu Z."/>
            <person name="Li H."/>
            <person name="Huang H."/>
            <person name="Zhang F."/>
            <person name="Xu H."/>
            <person name="Li N."/>
            <person name="Zhao C."/>
            <person name="Li S."/>
            <person name="Dong L."/>
            <person name="Huang Y."/>
            <person name="Li L."/>
            <person name="Xi Y."/>
            <person name="Qi Q."/>
            <person name="Li W."/>
            <person name="Zhang B."/>
            <person name="Hu W."/>
            <person name="Zhang Y."/>
            <person name="Tian X."/>
            <person name="Jiao Y."/>
            <person name="Liang X."/>
            <person name="Jin J."/>
            <person name="Gao L."/>
            <person name="Zheng W."/>
            <person name="Hao B."/>
            <person name="Liu S."/>
            <person name="Wang W."/>
            <person name="Yuan L."/>
            <person name="Cao M."/>
            <person name="McDermott J."/>
            <person name="Samudrala R."/>
            <person name="Wang J."/>
            <person name="Wong G.K."/>
            <person name="Yang H."/>
        </authorList>
    </citation>
    <scope>NUCLEOTIDE SEQUENCE [LARGE SCALE GENOMIC DNA]</scope>
</reference>
<reference evidence="3" key="2">
    <citation type="submission" date="2008-12" db="EMBL/GenBank/DDBJ databases">
        <title>Improved gene annotation of the rice (Oryza sativa) genomes.</title>
        <authorList>
            <person name="Wang J."/>
            <person name="Li R."/>
            <person name="Fan W."/>
            <person name="Huang Q."/>
            <person name="Zhang J."/>
            <person name="Zhou Y."/>
            <person name="Hu Y."/>
            <person name="Zi S."/>
            <person name="Li J."/>
            <person name="Ni P."/>
            <person name="Zheng H."/>
            <person name="Zhang Y."/>
            <person name="Zhao M."/>
            <person name="Hao Q."/>
            <person name="McDermott J."/>
            <person name="Samudrala R."/>
            <person name="Kristiansen K."/>
            <person name="Wong G.K.-S."/>
        </authorList>
    </citation>
    <scope>NUCLEOTIDE SEQUENCE</scope>
</reference>
<evidence type="ECO:0000256" key="2">
    <source>
        <dbReference type="SAM" id="Phobius"/>
    </source>
</evidence>
<proteinExistence type="predicted"/>
<dbReference type="EMBL" id="CM000143">
    <property type="protein sequence ID" value="EEE65838.1"/>
    <property type="molecule type" value="Genomic_DNA"/>
</dbReference>
<feature type="transmembrane region" description="Helical" evidence="2">
    <location>
        <begin position="20"/>
        <end position="41"/>
    </location>
</feature>
<organism evidence="3">
    <name type="scientific">Oryza sativa subsp. japonica</name>
    <name type="common">Rice</name>
    <dbReference type="NCBI Taxonomy" id="39947"/>
    <lineage>
        <taxon>Eukaryota</taxon>
        <taxon>Viridiplantae</taxon>
        <taxon>Streptophyta</taxon>
        <taxon>Embryophyta</taxon>
        <taxon>Tracheophyta</taxon>
        <taxon>Spermatophyta</taxon>
        <taxon>Magnoliopsida</taxon>
        <taxon>Liliopsida</taxon>
        <taxon>Poales</taxon>
        <taxon>Poaceae</taxon>
        <taxon>BOP clade</taxon>
        <taxon>Oryzoideae</taxon>
        <taxon>Oryzeae</taxon>
        <taxon>Oryzinae</taxon>
        <taxon>Oryza</taxon>
        <taxon>Oryza sativa</taxon>
    </lineage>
</organism>
<keyword evidence="2" id="KW-0812">Transmembrane</keyword>
<keyword evidence="2" id="KW-1133">Transmembrane helix</keyword>
<name>B9FTM7_ORYSJ</name>
<dbReference type="Proteomes" id="UP000007752">
    <property type="component" value="Chromosome 6"/>
</dbReference>
<accession>B9FTM7</accession>
<protein>
    <submittedName>
        <fullName evidence="3">Uncharacterized protein</fullName>
    </submittedName>
</protein>
<evidence type="ECO:0000256" key="1">
    <source>
        <dbReference type="SAM" id="MobiDB-lite"/>
    </source>
</evidence>